<proteinExistence type="predicted"/>
<sequence length="208" mass="23907">MAFARLSQPELLKLFEKSESDSISIKAKLNAVQSENEALLTENKQAKTTVLNLSSAVARLSETNLKLVSQNEELHRKCIELESSAKTTSNNAIAYGSPPKCFNTHSTEACSIQPMSCSKHLPPFTFDVLCYLNRDGLERFSIDCRPLKNLIERYFHSKPYRVFDQLWIRGGLYALCHNYGVQWHPNREDYSVQQFLGRKIYLKNARWQ</sequence>
<organism evidence="1 2">
    <name type="scientific">Ditylenchus destructor</name>
    <dbReference type="NCBI Taxonomy" id="166010"/>
    <lineage>
        <taxon>Eukaryota</taxon>
        <taxon>Metazoa</taxon>
        <taxon>Ecdysozoa</taxon>
        <taxon>Nematoda</taxon>
        <taxon>Chromadorea</taxon>
        <taxon>Rhabditida</taxon>
        <taxon>Tylenchina</taxon>
        <taxon>Tylenchomorpha</taxon>
        <taxon>Sphaerularioidea</taxon>
        <taxon>Anguinidae</taxon>
        <taxon>Anguininae</taxon>
        <taxon>Ditylenchus</taxon>
    </lineage>
</organism>
<dbReference type="AlphaFoldDB" id="A0AAD4QXL7"/>
<protein>
    <submittedName>
        <fullName evidence="1">Uncharacterized protein</fullName>
    </submittedName>
</protein>
<accession>A0AAD4QXL7</accession>
<evidence type="ECO:0000313" key="2">
    <source>
        <dbReference type="Proteomes" id="UP001201812"/>
    </source>
</evidence>
<keyword evidence="2" id="KW-1185">Reference proteome</keyword>
<name>A0AAD4QXL7_9BILA</name>
<evidence type="ECO:0000313" key="1">
    <source>
        <dbReference type="EMBL" id="KAI1696162.1"/>
    </source>
</evidence>
<dbReference type="Proteomes" id="UP001201812">
    <property type="component" value="Unassembled WGS sequence"/>
</dbReference>
<dbReference type="EMBL" id="JAKKPZ010000345">
    <property type="protein sequence ID" value="KAI1696162.1"/>
    <property type="molecule type" value="Genomic_DNA"/>
</dbReference>
<comment type="caution">
    <text evidence="1">The sequence shown here is derived from an EMBL/GenBank/DDBJ whole genome shotgun (WGS) entry which is preliminary data.</text>
</comment>
<gene>
    <name evidence="1" type="ORF">DdX_19190</name>
</gene>
<reference evidence="1" key="1">
    <citation type="submission" date="2022-01" db="EMBL/GenBank/DDBJ databases">
        <title>Genome Sequence Resource for Two Populations of Ditylenchus destructor, the Migratory Endoparasitic Phytonematode.</title>
        <authorList>
            <person name="Zhang H."/>
            <person name="Lin R."/>
            <person name="Xie B."/>
        </authorList>
    </citation>
    <scope>NUCLEOTIDE SEQUENCE</scope>
    <source>
        <strain evidence="1">BazhouSP</strain>
    </source>
</reference>